<dbReference type="CDD" id="cd06550">
    <property type="entry name" value="TM_ABC_iron-siderophores_like"/>
    <property type="match status" value="1"/>
</dbReference>
<feature type="transmembrane region" description="Helical" evidence="8">
    <location>
        <begin position="79"/>
        <end position="100"/>
    </location>
</feature>
<reference evidence="9 10" key="1">
    <citation type="submission" date="2016-11" db="EMBL/GenBank/DDBJ databases">
        <authorList>
            <person name="Jaros S."/>
            <person name="Januszkiewicz K."/>
            <person name="Wedrychowicz H."/>
        </authorList>
    </citation>
    <scope>NUCLEOTIDE SEQUENCE [LARGE SCALE GENOMIC DNA]</scope>
    <source>
        <strain evidence="9 10">DSM 19436</strain>
    </source>
</reference>
<organism evidence="9 10">
    <name type="scientific">Kaistia soli DSM 19436</name>
    <dbReference type="NCBI Taxonomy" id="1122133"/>
    <lineage>
        <taxon>Bacteria</taxon>
        <taxon>Pseudomonadati</taxon>
        <taxon>Pseudomonadota</taxon>
        <taxon>Alphaproteobacteria</taxon>
        <taxon>Hyphomicrobiales</taxon>
        <taxon>Kaistiaceae</taxon>
        <taxon>Kaistia</taxon>
    </lineage>
</organism>
<feature type="transmembrane region" description="Helical" evidence="8">
    <location>
        <begin position="216"/>
        <end position="237"/>
    </location>
</feature>
<accession>A0A1M5DRH5</accession>
<feature type="transmembrane region" description="Helical" evidence="8">
    <location>
        <begin position="20"/>
        <end position="44"/>
    </location>
</feature>
<dbReference type="STRING" id="1122133.SAMN02745157_2774"/>
<dbReference type="GO" id="GO:0005886">
    <property type="term" value="C:plasma membrane"/>
    <property type="evidence" value="ECO:0007669"/>
    <property type="project" value="UniProtKB-SubCell"/>
</dbReference>
<dbReference type="AlphaFoldDB" id="A0A1M5DRH5"/>
<keyword evidence="3" id="KW-0813">Transport</keyword>
<dbReference type="SUPFAM" id="SSF81345">
    <property type="entry name" value="ABC transporter involved in vitamin B12 uptake, BtuC"/>
    <property type="match status" value="1"/>
</dbReference>
<feature type="transmembrane region" description="Helical" evidence="8">
    <location>
        <begin position="263"/>
        <end position="292"/>
    </location>
</feature>
<keyword evidence="7 8" id="KW-0472">Membrane</keyword>
<keyword evidence="5 8" id="KW-0812">Transmembrane</keyword>
<evidence type="ECO:0000256" key="4">
    <source>
        <dbReference type="ARBA" id="ARBA00022475"/>
    </source>
</evidence>
<evidence type="ECO:0000256" key="5">
    <source>
        <dbReference type="ARBA" id="ARBA00022692"/>
    </source>
</evidence>
<evidence type="ECO:0000256" key="8">
    <source>
        <dbReference type="SAM" id="Phobius"/>
    </source>
</evidence>
<dbReference type="Gene3D" id="1.10.3470.10">
    <property type="entry name" value="ABC transporter involved in vitamin B12 uptake, BtuC"/>
    <property type="match status" value="1"/>
</dbReference>
<dbReference type="PANTHER" id="PTHR30472">
    <property type="entry name" value="FERRIC ENTEROBACTIN TRANSPORT SYSTEM PERMEASE PROTEIN"/>
    <property type="match status" value="1"/>
</dbReference>
<feature type="transmembrane region" description="Helical" evidence="8">
    <location>
        <begin position="112"/>
        <end position="131"/>
    </location>
</feature>
<dbReference type="InterPro" id="IPR037294">
    <property type="entry name" value="ABC_BtuC-like"/>
</dbReference>
<comment type="subcellular location">
    <subcellularLocation>
        <location evidence="1">Cell membrane</location>
        <topology evidence="1">Multi-pass membrane protein</topology>
    </subcellularLocation>
</comment>
<evidence type="ECO:0000256" key="7">
    <source>
        <dbReference type="ARBA" id="ARBA00023136"/>
    </source>
</evidence>
<dbReference type="GO" id="GO:0033214">
    <property type="term" value="P:siderophore-iron import into cell"/>
    <property type="evidence" value="ECO:0007669"/>
    <property type="project" value="TreeGrafter"/>
</dbReference>
<dbReference type="EMBL" id="FQUP01000002">
    <property type="protein sequence ID" value="SHF69569.1"/>
    <property type="molecule type" value="Genomic_DNA"/>
</dbReference>
<name>A0A1M5DRH5_9HYPH</name>
<evidence type="ECO:0000256" key="1">
    <source>
        <dbReference type="ARBA" id="ARBA00004651"/>
    </source>
</evidence>
<feature type="transmembrane region" description="Helical" evidence="8">
    <location>
        <begin position="138"/>
        <end position="162"/>
    </location>
</feature>
<keyword evidence="4" id="KW-1003">Cell membrane</keyword>
<dbReference type="OrthoDB" id="9811975at2"/>
<evidence type="ECO:0000256" key="3">
    <source>
        <dbReference type="ARBA" id="ARBA00022448"/>
    </source>
</evidence>
<keyword evidence="10" id="KW-1185">Reference proteome</keyword>
<evidence type="ECO:0000313" key="10">
    <source>
        <dbReference type="Proteomes" id="UP000184485"/>
    </source>
</evidence>
<gene>
    <name evidence="9" type="ORF">SAMN02745157_2774</name>
</gene>
<sequence>MTAMSAPAVPAGDRRGRAQLAIMLLGLLLAAVMAAALAIGPFGLPVGRALAILGDWIAGRPAADVTERIVLIDIRLPRMLLGGLVGAALAIAGAMLQGLFRNPLADPGLVGVSSGAALGAVLVIVTGGALLGPLAASVSIGALPVAAFLGGFATTLVLYAIATRRGRTSVATMLLAGIALGAFAGAVTSFLVYRANDAQLRELTFWTMGSLAGSTWLKLAIAAPPILGVLALTPFIARGLDALVLGESEARHLGIDVERLKSVIVFAVAVVVGVSVAFTGVIGFVGIVVPHLLRLAIGPEHRTLLPASALLGAGLLIGADIVCRMVVAPAELPIGIVTAIIGAPFFVSILLRRRGIVDL</sequence>
<feature type="transmembrane region" description="Helical" evidence="8">
    <location>
        <begin position="333"/>
        <end position="351"/>
    </location>
</feature>
<proteinExistence type="inferred from homology"/>
<feature type="transmembrane region" description="Helical" evidence="8">
    <location>
        <begin position="304"/>
        <end position="327"/>
    </location>
</feature>
<keyword evidence="6 8" id="KW-1133">Transmembrane helix</keyword>
<dbReference type="InterPro" id="IPR000522">
    <property type="entry name" value="ABC_transptr_permease_BtuC"/>
</dbReference>
<protein>
    <submittedName>
        <fullName evidence="9">Iron complex transport system permease protein</fullName>
    </submittedName>
</protein>
<dbReference type="Pfam" id="PF01032">
    <property type="entry name" value="FecCD"/>
    <property type="match status" value="1"/>
</dbReference>
<evidence type="ECO:0000256" key="6">
    <source>
        <dbReference type="ARBA" id="ARBA00022989"/>
    </source>
</evidence>
<comment type="similarity">
    <text evidence="2">Belongs to the binding-protein-dependent transport system permease family. FecCD subfamily.</text>
</comment>
<feature type="transmembrane region" description="Helical" evidence="8">
    <location>
        <begin position="174"/>
        <end position="195"/>
    </location>
</feature>
<evidence type="ECO:0000313" key="9">
    <source>
        <dbReference type="EMBL" id="SHF69569.1"/>
    </source>
</evidence>
<dbReference type="GO" id="GO:0022857">
    <property type="term" value="F:transmembrane transporter activity"/>
    <property type="evidence" value="ECO:0007669"/>
    <property type="project" value="InterPro"/>
</dbReference>
<evidence type="ECO:0000256" key="2">
    <source>
        <dbReference type="ARBA" id="ARBA00007935"/>
    </source>
</evidence>
<dbReference type="PANTHER" id="PTHR30472:SF25">
    <property type="entry name" value="ABC TRANSPORTER PERMEASE PROTEIN MJ0876-RELATED"/>
    <property type="match status" value="1"/>
</dbReference>
<dbReference type="FunFam" id="1.10.3470.10:FF:000001">
    <property type="entry name" value="Vitamin B12 ABC transporter permease BtuC"/>
    <property type="match status" value="1"/>
</dbReference>
<dbReference type="Proteomes" id="UP000184485">
    <property type="component" value="Unassembled WGS sequence"/>
</dbReference>